<reference evidence="1" key="1">
    <citation type="submission" date="2013-03" db="EMBL/GenBank/DDBJ databases">
        <authorList>
            <person name="Harkins D.M."/>
            <person name="Durkin A.S."/>
            <person name="Brinkac L.M."/>
            <person name="Haft D.H."/>
            <person name="Selengut J.D."/>
            <person name="Sanka R."/>
            <person name="DePew J."/>
            <person name="Purushe J."/>
            <person name="Hartskeerl R.A."/>
            <person name="Ahmed A."/>
            <person name="van der Linden H."/>
            <person name="Goris M.G.A."/>
            <person name="Vinetz J.M."/>
            <person name="Sutton G.G."/>
            <person name="Nierman W.C."/>
            <person name="Fouts D.E."/>
        </authorList>
    </citation>
    <scope>NUCLEOTIDE SEQUENCE [LARGE SCALE GENOMIC DNA]</scope>
    <source>
        <strain evidence="1">LT 11-33</strain>
    </source>
</reference>
<proteinExistence type="predicted"/>
<comment type="caution">
    <text evidence="1">The sequence shown here is derived from an EMBL/GenBank/DDBJ whole genome shotgun (WGS) entry which is preliminary data.</text>
</comment>
<dbReference type="STRING" id="1257025.LEP1GSC203_1791"/>
<sequence length="197" mass="22598">MHLKPNLFFFLILGILFNCQLKKQEGPSVETGFSSEVPTKEIGCPISLSLGTVYGTSLSKFDQTYLLSVLKVLLGDLCARSFSHLPSLIHPEKGLFVDAKGYWTLLEVEKDLASPNGYFEIYYFDSKKLDHKKGSLGNLTVREVFLSAKKVWADFYVGSSEEVEVRFRFAENPKLERYLINPSFIKWEGNWYLLRMF</sequence>
<dbReference type="RefSeq" id="WP_002974421.1">
    <property type="nucleotide sequence ID" value="NZ_AOGW02000010.1"/>
</dbReference>
<accession>N1VXF0</accession>
<gene>
    <name evidence="1" type="ORF">LEP1GSC203_1791</name>
</gene>
<name>N1VXF0_9LEPT</name>
<evidence type="ECO:0000313" key="2">
    <source>
        <dbReference type="Proteomes" id="UP000012371"/>
    </source>
</evidence>
<dbReference type="OrthoDB" id="341702at2"/>
<keyword evidence="2" id="KW-1185">Reference proteome</keyword>
<dbReference type="AlphaFoldDB" id="N1VXF0"/>
<protein>
    <submittedName>
        <fullName evidence="1">Uncharacterized protein</fullName>
    </submittedName>
</protein>
<dbReference type="Proteomes" id="UP000012371">
    <property type="component" value="Unassembled WGS sequence"/>
</dbReference>
<organism evidence="1 2">
    <name type="scientific">Leptospira terpstrae serovar Hualin str. LT 11-33 = ATCC 700639</name>
    <dbReference type="NCBI Taxonomy" id="1257025"/>
    <lineage>
        <taxon>Bacteria</taxon>
        <taxon>Pseudomonadati</taxon>
        <taxon>Spirochaetota</taxon>
        <taxon>Spirochaetia</taxon>
        <taxon>Leptospirales</taxon>
        <taxon>Leptospiraceae</taxon>
        <taxon>Leptospira</taxon>
    </lineage>
</organism>
<dbReference type="EMBL" id="AOGW02000010">
    <property type="protein sequence ID" value="EMY61740.1"/>
    <property type="molecule type" value="Genomic_DNA"/>
</dbReference>
<evidence type="ECO:0000313" key="1">
    <source>
        <dbReference type="EMBL" id="EMY61740.1"/>
    </source>
</evidence>